<keyword evidence="4" id="KW-0233">DNA recombination</keyword>
<gene>
    <name evidence="6" type="ORF">EHF33_14510</name>
</gene>
<accession>A0A3G8YFL3</accession>
<dbReference type="GO" id="GO:0032196">
    <property type="term" value="P:transposition"/>
    <property type="evidence" value="ECO:0007669"/>
    <property type="project" value="UniProtKB-KW"/>
</dbReference>
<comment type="function">
    <text evidence="1">Involved in the transposition of the insertion sequence.</text>
</comment>
<dbReference type="PANTHER" id="PTHR35528">
    <property type="entry name" value="BLL1675 PROTEIN"/>
    <property type="match status" value="1"/>
</dbReference>
<evidence type="ECO:0000256" key="2">
    <source>
        <dbReference type="ARBA" id="ARBA00022578"/>
    </source>
</evidence>
<dbReference type="GO" id="GO:0006310">
    <property type="term" value="P:DNA recombination"/>
    <property type="evidence" value="ECO:0007669"/>
    <property type="project" value="UniProtKB-KW"/>
</dbReference>
<dbReference type="AlphaFoldDB" id="A0A3G8YFL3"/>
<dbReference type="Gene3D" id="3.30.420.10">
    <property type="entry name" value="Ribonuclease H-like superfamily/Ribonuclease H"/>
    <property type="match status" value="1"/>
</dbReference>
<dbReference type="OrthoDB" id="59951at2"/>
<reference evidence="6 7" key="1">
    <citation type="submission" date="2018-11" db="EMBL/GenBank/DDBJ databases">
        <title>Deinococcus shelandsis sp. nov., isolated from South Shetland Islands soil of Antarctica.</title>
        <authorList>
            <person name="Tian J."/>
        </authorList>
    </citation>
    <scope>NUCLEOTIDE SEQUENCE [LARGE SCALE GENOMIC DNA]</scope>
    <source>
        <strain evidence="6 7">S14-83T</strain>
    </source>
</reference>
<dbReference type="InterPro" id="IPR047930">
    <property type="entry name" value="Transpos_IS6"/>
</dbReference>
<evidence type="ECO:0000256" key="1">
    <source>
        <dbReference type="ARBA" id="ARBA00002286"/>
    </source>
</evidence>
<dbReference type="KEGG" id="dph:EHF33_14510"/>
<dbReference type="EMBL" id="CP034184">
    <property type="protein sequence ID" value="AZI44119.1"/>
    <property type="molecule type" value="Genomic_DNA"/>
</dbReference>
<evidence type="ECO:0000313" key="6">
    <source>
        <dbReference type="EMBL" id="AZI44119.1"/>
    </source>
</evidence>
<keyword evidence="2" id="KW-0815">Transposition</keyword>
<dbReference type="PANTHER" id="PTHR35528:SF3">
    <property type="entry name" value="BLL1675 PROTEIN"/>
    <property type="match status" value="1"/>
</dbReference>
<dbReference type="InterPro" id="IPR036397">
    <property type="entry name" value="RNaseH_sf"/>
</dbReference>
<sequence length="236" mass="28002">MNNPKPYRHRFPMTIIQHAVWLYHRFPLSYRDVQELLHQRSIQVSHETIREWCIKFGSLFAADLRHREPRRGSRWYLDEMCTTVDGVRHWLWRAVDEYGFVLDILLQRHRDTEAAKTFLTRLLCEYDVPEVIHTDQLRSYGAAIREIPSLADVDHQEVISTAKCNNVIEQEHRSTRRQERSQQGFRRRKCAQEFLSLHARMTNLHHHSRTSVCAAVRKSNQKRAFQMWSTVAAGVA</sequence>
<dbReference type="InterPro" id="IPR012337">
    <property type="entry name" value="RNaseH-like_sf"/>
</dbReference>
<evidence type="ECO:0000313" key="7">
    <source>
        <dbReference type="Proteomes" id="UP000276417"/>
    </source>
</evidence>
<name>A0A3G8YFL3_9DEIO</name>
<feature type="domain" description="DDE" evidence="5">
    <location>
        <begin position="73"/>
        <end position="207"/>
    </location>
</feature>
<evidence type="ECO:0000259" key="5">
    <source>
        <dbReference type="Pfam" id="PF13610"/>
    </source>
</evidence>
<dbReference type="InterPro" id="IPR032874">
    <property type="entry name" value="DDE_dom"/>
</dbReference>
<dbReference type="RefSeq" id="WP_124873457.1">
    <property type="nucleotide sequence ID" value="NZ_CP034184.1"/>
</dbReference>
<dbReference type="InterPro" id="IPR052183">
    <property type="entry name" value="IS_Transposase"/>
</dbReference>
<dbReference type="Pfam" id="PF13610">
    <property type="entry name" value="DDE_Tnp_IS240"/>
    <property type="match status" value="1"/>
</dbReference>
<organism evidence="6 7">
    <name type="scientific">Deinococcus psychrotolerans</name>
    <dbReference type="NCBI Taxonomy" id="2489213"/>
    <lineage>
        <taxon>Bacteria</taxon>
        <taxon>Thermotogati</taxon>
        <taxon>Deinococcota</taxon>
        <taxon>Deinococci</taxon>
        <taxon>Deinococcales</taxon>
        <taxon>Deinococcaceae</taxon>
        <taxon>Deinococcus</taxon>
    </lineage>
</organism>
<keyword evidence="7" id="KW-1185">Reference proteome</keyword>
<dbReference type="NCBIfam" id="NF033587">
    <property type="entry name" value="transpos_IS6"/>
    <property type="match status" value="1"/>
</dbReference>
<evidence type="ECO:0000256" key="3">
    <source>
        <dbReference type="ARBA" id="ARBA00023125"/>
    </source>
</evidence>
<protein>
    <submittedName>
        <fullName evidence="6">IS6 family transposase</fullName>
    </submittedName>
</protein>
<proteinExistence type="predicted"/>
<keyword evidence="3" id="KW-0238">DNA-binding</keyword>
<dbReference type="GO" id="GO:0003677">
    <property type="term" value="F:DNA binding"/>
    <property type="evidence" value="ECO:0007669"/>
    <property type="project" value="UniProtKB-KW"/>
</dbReference>
<dbReference type="Proteomes" id="UP000276417">
    <property type="component" value="Chromosome 2"/>
</dbReference>
<evidence type="ECO:0000256" key="4">
    <source>
        <dbReference type="ARBA" id="ARBA00023172"/>
    </source>
</evidence>
<dbReference type="SUPFAM" id="SSF53098">
    <property type="entry name" value="Ribonuclease H-like"/>
    <property type="match status" value="1"/>
</dbReference>